<feature type="transmembrane region" description="Helical" evidence="8">
    <location>
        <begin position="12"/>
        <end position="36"/>
    </location>
</feature>
<organism evidence="10 11">
    <name type="scientific">Novosphingobium pokkalii</name>
    <dbReference type="NCBI Taxonomy" id="1770194"/>
    <lineage>
        <taxon>Bacteria</taxon>
        <taxon>Pseudomonadati</taxon>
        <taxon>Pseudomonadota</taxon>
        <taxon>Alphaproteobacteria</taxon>
        <taxon>Sphingomonadales</taxon>
        <taxon>Sphingomonadaceae</taxon>
        <taxon>Novosphingobium</taxon>
    </lineage>
</organism>
<dbReference type="InterPro" id="IPR009908">
    <property type="entry name" value="Methylamine_util_MauE"/>
</dbReference>
<accession>A0ABV7V9B4</accession>
<sequence length="187" mass="19009">MITLSAPDPVGLVALALTGRIAMVGVGLVFVSAAIAKLRHRALLPGVIANYRLLPEALVAPAATVLPGAELGLGLWLLSGALVAPAAALTIALLALFAWAMAVNLRRGRGHIDCGCGHAALRQPLAWPLVLRNLGLAALLLPALAGLPAPAGTWPLAWAGGAVLFLLFQLFNAIVALAGSPLAAARR</sequence>
<feature type="transmembrane region" description="Helical" evidence="8">
    <location>
        <begin position="156"/>
        <end position="178"/>
    </location>
</feature>
<gene>
    <name evidence="10" type="ORF">ACFOOT_17480</name>
</gene>
<feature type="transmembrane region" description="Helical" evidence="8">
    <location>
        <begin position="84"/>
        <end position="105"/>
    </location>
</feature>
<evidence type="ECO:0000256" key="2">
    <source>
        <dbReference type="ARBA" id="ARBA00004141"/>
    </source>
</evidence>
<keyword evidence="6 8" id="KW-1133">Transmembrane helix</keyword>
<dbReference type="EMBL" id="JBHRYE010000039">
    <property type="protein sequence ID" value="MFC3673216.1"/>
    <property type="molecule type" value="Genomic_DNA"/>
</dbReference>
<evidence type="ECO:0000256" key="7">
    <source>
        <dbReference type="ARBA" id="ARBA00023136"/>
    </source>
</evidence>
<feature type="transmembrane region" description="Helical" evidence="8">
    <location>
        <begin position="125"/>
        <end position="144"/>
    </location>
</feature>
<evidence type="ECO:0000256" key="8">
    <source>
        <dbReference type="SAM" id="Phobius"/>
    </source>
</evidence>
<evidence type="ECO:0000256" key="5">
    <source>
        <dbReference type="ARBA" id="ARBA00022692"/>
    </source>
</evidence>
<evidence type="ECO:0000256" key="1">
    <source>
        <dbReference type="ARBA" id="ARBA00003475"/>
    </source>
</evidence>
<keyword evidence="11" id="KW-1185">Reference proteome</keyword>
<comment type="subcellular location">
    <subcellularLocation>
        <location evidence="2">Membrane</location>
        <topology evidence="2">Multi-pass membrane protein</topology>
    </subcellularLocation>
</comment>
<comment type="function">
    <text evidence="1">May be specifically involved in the processing, transport, and/or maturation of the MADH beta-subunit.</text>
</comment>
<comment type="caution">
    <text evidence="10">The sequence shown here is derived from an EMBL/GenBank/DDBJ whole genome shotgun (WGS) entry which is preliminary data.</text>
</comment>
<feature type="domain" description="Methylamine utilisation protein MauE" evidence="9">
    <location>
        <begin position="20"/>
        <end position="144"/>
    </location>
</feature>
<keyword evidence="5 8" id="KW-0812">Transmembrane</keyword>
<evidence type="ECO:0000313" key="11">
    <source>
        <dbReference type="Proteomes" id="UP001595683"/>
    </source>
</evidence>
<evidence type="ECO:0000313" key="10">
    <source>
        <dbReference type="EMBL" id="MFC3673216.1"/>
    </source>
</evidence>
<comment type="pathway">
    <text evidence="3">One-carbon metabolism; methylamine degradation.</text>
</comment>
<dbReference type="Pfam" id="PF07291">
    <property type="entry name" value="MauE"/>
    <property type="match status" value="1"/>
</dbReference>
<protein>
    <recommendedName>
        <fullName evidence="4">Methylamine utilization protein MauE</fullName>
    </recommendedName>
</protein>
<name>A0ABV7V9B4_9SPHN</name>
<evidence type="ECO:0000256" key="6">
    <source>
        <dbReference type="ARBA" id="ARBA00022989"/>
    </source>
</evidence>
<dbReference type="Proteomes" id="UP001595683">
    <property type="component" value="Unassembled WGS sequence"/>
</dbReference>
<proteinExistence type="predicted"/>
<reference evidence="11" key="1">
    <citation type="journal article" date="2019" name="Int. J. Syst. Evol. Microbiol.">
        <title>The Global Catalogue of Microorganisms (GCM) 10K type strain sequencing project: providing services to taxonomists for standard genome sequencing and annotation.</title>
        <authorList>
            <consortium name="The Broad Institute Genomics Platform"/>
            <consortium name="The Broad Institute Genome Sequencing Center for Infectious Disease"/>
            <person name="Wu L."/>
            <person name="Ma J."/>
        </authorList>
    </citation>
    <scope>NUCLEOTIDE SEQUENCE [LARGE SCALE GENOMIC DNA]</scope>
    <source>
        <strain evidence="11">KCTC 42224</strain>
    </source>
</reference>
<dbReference type="RefSeq" id="WP_308432921.1">
    <property type="nucleotide sequence ID" value="NZ_BMZP01000016.1"/>
</dbReference>
<evidence type="ECO:0000256" key="4">
    <source>
        <dbReference type="ARBA" id="ARBA00019078"/>
    </source>
</evidence>
<evidence type="ECO:0000256" key="3">
    <source>
        <dbReference type="ARBA" id="ARBA00004856"/>
    </source>
</evidence>
<evidence type="ECO:0000259" key="9">
    <source>
        <dbReference type="Pfam" id="PF07291"/>
    </source>
</evidence>
<keyword evidence="7 8" id="KW-0472">Membrane</keyword>